<protein>
    <submittedName>
        <fullName evidence="1">Uncharacterized protein</fullName>
    </submittedName>
</protein>
<dbReference type="Proteomes" id="UP001623660">
    <property type="component" value="Unassembled WGS sequence"/>
</dbReference>
<proteinExistence type="predicted"/>
<accession>A0ABW8SP41</accession>
<organism evidence="1 2">
    <name type="scientific">Candidatus Clostridium eludens</name>
    <dbReference type="NCBI Taxonomy" id="3381663"/>
    <lineage>
        <taxon>Bacteria</taxon>
        <taxon>Bacillati</taxon>
        <taxon>Bacillota</taxon>
        <taxon>Clostridia</taxon>
        <taxon>Eubacteriales</taxon>
        <taxon>Clostridiaceae</taxon>
        <taxon>Clostridium</taxon>
    </lineage>
</organism>
<gene>
    <name evidence="1" type="ORF">ACJDU8_15530</name>
</gene>
<reference evidence="1 2" key="1">
    <citation type="submission" date="2024-11" db="EMBL/GenBank/DDBJ databases">
        <authorList>
            <person name="Heng Y.C."/>
            <person name="Lim A.C.H."/>
            <person name="Lee J.K.Y."/>
            <person name="Kittelmann S."/>
        </authorList>
    </citation>
    <scope>NUCLEOTIDE SEQUENCE [LARGE SCALE GENOMIC DNA]</scope>
    <source>
        <strain evidence="1 2">WILCCON 0269</strain>
    </source>
</reference>
<evidence type="ECO:0000313" key="2">
    <source>
        <dbReference type="Proteomes" id="UP001623660"/>
    </source>
</evidence>
<name>A0ABW8SP41_9CLOT</name>
<dbReference type="EMBL" id="JBJHZX010000024">
    <property type="protein sequence ID" value="MFL0196958.1"/>
    <property type="molecule type" value="Genomic_DNA"/>
</dbReference>
<sequence length="220" mass="25406">MNLTTEKEGYINSILDNKCLGWLLPVLETGQSACKAFMNTNNDFFGCEEYLNMVPGHLLSYSINKQLAIQGKLSSCPFLIYKEEINHRNKYSIPILRKSDITISVMRGANRKELNGTDKKYLKKKCRKNNDIPCQETFLNLIDIKDNYHGVLLYGSKKDWEGIEFADIIFFDDELKNINYSINLIGRLHVYQSSMSNEEKQKKLLNANNLIKDFKKQSEG</sequence>
<evidence type="ECO:0000313" key="1">
    <source>
        <dbReference type="EMBL" id="MFL0196958.1"/>
    </source>
</evidence>
<comment type="caution">
    <text evidence="1">The sequence shown here is derived from an EMBL/GenBank/DDBJ whole genome shotgun (WGS) entry which is preliminary data.</text>
</comment>
<keyword evidence="2" id="KW-1185">Reference proteome</keyword>
<dbReference type="RefSeq" id="WP_406793064.1">
    <property type="nucleotide sequence ID" value="NZ_JBJHZX010000024.1"/>
</dbReference>